<dbReference type="Proteomes" id="UP001610334">
    <property type="component" value="Unassembled WGS sequence"/>
</dbReference>
<accession>A0ABR4I058</accession>
<evidence type="ECO:0000313" key="2">
    <source>
        <dbReference type="Proteomes" id="UP001610334"/>
    </source>
</evidence>
<protein>
    <submittedName>
        <fullName evidence="1">Uncharacterized protein</fullName>
    </submittedName>
</protein>
<name>A0ABR4I058_9EURO</name>
<proteinExistence type="predicted"/>
<organism evidence="1 2">
    <name type="scientific">Aspergillus granulosus</name>
    <dbReference type="NCBI Taxonomy" id="176169"/>
    <lineage>
        <taxon>Eukaryota</taxon>
        <taxon>Fungi</taxon>
        <taxon>Dikarya</taxon>
        <taxon>Ascomycota</taxon>
        <taxon>Pezizomycotina</taxon>
        <taxon>Eurotiomycetes</taxon>
        <taxon>Eurotiomycetidae</taxon>
        <taxon>Eurotiales</taxon>
        <taxon>Aspergillaceae</taxon>
        <taxon>Aspergillus</taxon>
        <taxon>Aspergillus subgen. Nidulantes</taxon>
    </lineage>
</organism>
<sequence>MHLASSVLDSGHLNVPVSNKAPRYCIAYVFFTPWPASPQVVRRASTHPLSPRCSEIPHLDRIVVMWISILVLGAGIYK</sequence>
<dbReference type="EMBL" id="JBFXLT010000005">
    <property type="protein sequence ID" value="KAL2821133.1"/>
    <property type="molecule type" value="Genomic_DNA"/>
</dbReference>
<gene>
    <name evidence="1" type="ORF">BJX63DRAFT_379452</name>
</gene>
<comment type="caution">
    <text evidence="1">The sequence shown here is derived from an EMBL/GenBank/DDBJ whole genome shotgun (WGS) entry which is preliminary data.</text>
</comment>
<keyword evidence="2" id="KW-1185">Reference proteome</keyword>
<evidence type="ECO:0000313" key="1">
    <source>
        <dbReference type="EMBL" id="KAL2821133.1"/>
    </source>
</evidence>
<reference evidence="1 2" key="1">
    <citation type="submission" date="2024-07" db="EMBL/GenBank/DDBJ databases">
        <title>Section-level genome sequencing and comparative genomics of Aspergillus sections Usti and Cavernicolus.</title>
        <authorList>
            <consortium name="Lawrence Berkeley National Laboratory"/>
            <person name="Nybo J.L."/>
            <person name="Vesth T.C."/>
            <person name="Theobald S."/>
            <person name="Frisvad J.C."/>
            <person name="Larsen T.O."/>
            <person name="Kjaerboelling I."/>
            <person name="Rothschild-Mancinelli K."/>
            <person name="Lyhne E.K."/>
            <person name="Kogle M.E."/>
            <person name="Barry K."/>
            <person name="Clum A."/>
            <person name="Na H."/>
            <person name="Ledsgaard L."/>
            <person name="Lin J."/>
            <person name="Lipzen A."/>
            <person name="Kuo A."/>
            <person name="Riley R."/>
            <person name="Mondo S."/>
            <person name="Labutti K."/>
            <person name="Haridas S."/>
            <person name="Pangalinan J."/>
            <person name="Salamov A.A."/>
            <person name="Simmons B.A."/>
            <person name="Magnuson J.K."/>
            <person name="Chen J."/>
            <person name="Drula E."/>
            <person name="Henrissat B."/>
            <person name="Wiebenga A."/>
            <person name="Lubbers R.J."/>
            <person name="Gomes A.C."/>
            <person name="Makela M.R."/>
            <person name="Stajich J."/>
            <person name="Grigoriev I.V."/>
            <person name="Mortensen U.H."/>
            <person name="De Vries R.P."/>
            <person name="Baker S.E."/>
            <person name="Andersen M.R."/>
        </authorList>
    </citation>
    <scope>NUCLEOTIDE SEQUENCE [LARGE SCALE GENOMIC DNA]</scope>
    <source>
        <strain evidence="1 2">CBS 588.65</strain>
    </source>
</reference>